<sequence>MSYVLFTVPQALELAAARVRRFSERVVSATAEPETQAITAVVAPGLDADSKRAAAYLVRYAQQYRQTIAAAAATLDEFALALDAGANKYATAEADNITALSYESSQ</sequence>
<dbReference type="InterPro" id="IPR000084">
    <property type="entry name" value="PE-PGRS_N"/>
</dbReference>
<reference evidence="2 3" key="1">
    <citation type="submission" date="2015-05" db="EMBL/GenBank/DDBJ databases">
        <title>Genome sequence of Mycobacterium haemophilum.</title>
        <authorList>
            <person name="Greninger A.L."/>
            <person name="Cunningham G."/>
            <person name="Miller S."/>
        </authorList>
    </citation>
    <scope>NUCLEOTIDE SEQUENCE [LARGE SCALE GENOMIC DNA]</scope>
    <source>
        <strain evidence="3">UC1</strain>
    </source>
</reference>
<dbReference type="EMBL" id="LDPR01000002">
    <property type="protein sequence ID" value="KLO38372.1"/>
    <property type="molecule type" value="Genomic_DNA"/>
</dbReference>
<dbReference type="Proteomes" id="UP000036334">
    <property type="component" value="Unassembled WGS sequence"/>
</dbReference>
<name>A0A0I9UD00_9MYCO</name>
<evidence type="ECO:0000313" key="2">
    <source>
        <dbReference type="EMBL" id="KLO38372.1"/>
    </source>
</evidence>
<feature type="domain" description="PE" evidence="1">
    <location>
        <begin position="6"/>
        <end position="96"/>
    </location>
</feature>
<protein>
    <recommendedName>
        <fullName evidence="1">PE domain-containing protein</fullName>
    </recommendedName>
</protein>
<gene>
    <name evidence="2" type="ORF">ABH38_02805</name>
</gene>
<dbReference type="PATRIC" id="fig|29311.18.peg.3134"/>
<dbReference type="SUPFAM" id="SSF140459">
    <property type="entry name" value="PE/PPE dimer-like"/>
    <property type="match status" value="1"/>
</dbReference>
<dbReference type="InterPro" id="IPR038332">
    <property type="entry name" value="PPE_sf"/>
</dbReference>
<dbReference type="RefSeq" id="WP_047316761.1">
    <property type="nucleotide sequence ID" value="NZ_LDPQ01000038.1"/>
</dbReference>
<dbReference type="Pfam" id="PF00934">
    <property type="entry name" value="PE"/>
    <property type="match status" value="1"/>
</dbReference>
<evidence type="ECO:0000259" key="1">
    <source>
        <dbReference type="Pfam" id="PF00934"/>
    </source>
</evidence>
<keyword evidence="3" id="KW-1185">Reference proteome</keyword>
<accession>A0A0I9UD00</accession>
<organism evidence="2 3">
    <name type="scientific">Mycobacterium haemophilum</name>
    <dbReference type="NCBI Taxonomy" id="29311"/>
    <lineage>
        <taxon>Bacteria</taxon>
        <taxon>Bacillati</taxon>
        <taxon>Actinomycetota</taxon>
        <taxon>Actinomycetes</taxon>
        <taxon>Mycobacteriales</taxon>
        <taxon>Mycobacteriaceae</taxon>
        <taxon>Mycobacterium</taxon>
    </lineage>
</organism>
<dbReference type="Gene3D" id="1.10.287.850">
    <property type="entry name" value="HP0062-like domain"/>
    <property type="match status" value="1"/>
</dbReference>
<evidence type="ECO:0000313" key="3">
    <source>
        <dbReference type="Proteomes" id="UP000036334"/>
    </source>
</evidence>
<dbReference type="AlphaFoldDB" id="A0A0I9UD00"/>
<comment type="caution">
    <text evidence="2">The sequence shown here is derived from an EMBL/GenBank/DDBJ whole genome shotgun (WGS) entry which is preliminary data.</text>
</comment>
<dbReference type="STRING" id="1202450.B586_04755"/>
<proteinExistence type="predicted"/>